<reference key="1">
    <citation type="submission" date="2008-12" db="EMBL/GenBank/DDBJ databases">
        <title>Complete genome sequence of Rhodobacter capsulatus SB1003.</title>
        <authorList>
            <person name="Strnad H."/>
            <person name="Lapidus A."/>
            <person name="Vlcek C."/>
            <person name="Ulbrich P."/>
            <person name="Paces J."/>
            <person name="Maltsev N."/>
            <person name="Kumar V."/>
            <person name="Kogan Y."/>
            <person name="Milgram A."/>
            <person name="Rebrekov D."/>
            <person name="Mazur M."/>
            <person name="Cox R."/>
            <person name="Kyrpides N."/>
            <person name="Kolar M."/>
            <person name="Sachova J."/>
            <person name="Ridl J."/>
            <person name="Ivanova N."/>
            <person name="Kapatral V."/>
            <person name="Los T."/>
            <person name="Lykidis A."/>
            <person name="Mikhailova N."/>
            <person name="Reznik G."/>
            <person name="Vasieva O."/>
            <person name="Fonstein M."/>
            <person name="Paces V."/>
            <person name="Haselkorn R."/>
        </authorList>
    </citation>
    <scope>NUCLEOTIDE SEQUENCE</scope>
    <source>
        <strain>SB1003</strain>
    </source>
</reference>
<organism evidence="1 2">
    <name type="scientific">Rhodobacter capsulatus (strain ATCC BAA-309 / NBRC 16581 / SB1003)</name>
    <dbReference type="NCBI Taxonomy" id="272942"/>
    <lineage>
        <taxon>Bacteria</taxon>
        <taxon>Pseudomonadati</taxon>
        <taxon>Pseudomonadota</taxon>
        <taxon>Alphaproteobacteria</taxon>
        <taxon>Rhodobacterales</taxon>
        <taxon>Rhodobacter group</taxon>
        <taxon>Rhodobacter</taxon>
    </lineage>
</organism>
<accession>D5AMC9</accession>
<dbReference type="EMBL" id="CP001312">
    <property type="protein sequence ID" value="ADE86205.1"/>
    <property type="molecule type" value="Genomic_DNA"/>
</dbReference>
<protein>
    <submittedName>
        <fullName evidence="1">Conserved domain protein</fullName>
    </submittedName>
</protein>
<dbReference type="eggNOG" id="COG2327">
    <property type="taxonomic scope" value="Bacteria"/>
</dbReference>
<dbReference type="Proteomes" id="UP000002361">
    <property type="component" value="Chromosome"/>
</dbReference>
<sequence length="585" mass="63996">MPASVNVDDFTAAQTPDFEAMRHRVIDGTPYQPFFGRRNDLDEHLALLRREFVGQPEIKFAHAAMTVLLRRKIATETVYRHYRSLWAEHADLLLEILDSRWLVSACDTISDQSDDPEEARAAILLTLFVNTVKLFETERLMEGPVRQPAAPLGQRRQLHDGLSSFMVGVGDMIANLLHRLDRTLTHTRLVDRIGRQLVSRTLASDTVFSRFGRRQSCHTWPPHLPVAPIRPRPAPPARAQGQMPPPPPPQYVLLNDTARLGGGFHLGTLYACHSIRSHLAARGLQEAGWANDLAGLRALLAQGPTPPQLLVLNGEGTLHHCAPRARALLEACRFGQSLGMKVAVLNTVWEANDDAMAALLRLADVVHVRDSRSLAALPPDFPARVTPDASIPIFREVARSGSFPAAVQAVAVMDNVVPEAAAALLRFAEAGALPYFAMPGAALGRIRQDASDRSGPVWPRLLQITDLMAARAWVTGRFHGMIGALCAGRPVCALRSNTAKIEGLLEDFGLTAECLLGADWLSKPAAAQRLEVERCLELQQDPAFVARRAQVLQTACDRIGQMFDQVAALVGNPPPDRLGKADVTS</sequence>
<proteinExistence type="predicted"/>
<dbReference type="KEGG" id="rcp:RCAP_rcc02475"/>
<dbReference type="RefSeq" id="WP_013068184.1">
    <property type="nucleotide sequence ID" value="NC_014034.1"/>
</dbReference>
<dbReference type="GeneID" id="31492521"/>
<name>D5AMC9_RHOCB</name>
<evidence type="ECO:0000313" key="2">
    <source>
        <dbReference type="Proteomes" id="UP000002361"/>
    </source>
</evidence>
<dbReference type="OrthoDB" id="1123495at2"/>
<keyword evidence="2" id="KW-1185">Reference proteome</keyword>
<reference evidence="1 2" key="2">
    <citation type="journal article" date="2010" name="J. Bacteriol.">
        <title>Complete genome sequence of the photosynthetic purple nonsulfur bacterium Rhodobacter capsulatus SB 1003.</title>
        <authorList>
            <person name="Strnad H."/>
            <person name="Lapidus A."/>
            <person name="Paces J."/>
            <person name="Ulbrich P."/>
            <person name="Vlcek C."/>
            <person name="Paces V."/>
            <person name="Haselkorn R."/>
        </authorList>
    </citation>
    <scope>NUCLEOTIDE SEQUENCE [LARGE SCALE GENOMIC DNA]</scope>
    <source>
        <strain evidence="2">ATCC BAA-309 / NBRC 16581 / SB1003</strain>
    </source>
</reference>
<dbReference type="AlphaFoldDB" id="D5AMC9"/>
<evidence type="ECO:0000313" key="1">
    <source>
        <dbReference type="EMBL" id="ADE86205.1"/>
    </source>
</evidence>
<gene>
    <name evidence="1" type="ordered locus">RCAP_rcc02475</name>
</gene>
<dbReference type="STRING" id="272942.RCAP_rcc02475"/>
<dbReference type="HOGENOM" id="CLU_466094_0_0_5"/>